<sequence length="274" mass="30342">MLVAIVDDDRLQAEELAWMVRSSPLLCRISSESSNHVSAVHASGGYSDALPVVGETGGDMSSDGVDVCCFDSLEAFERFCRDGERNVDIVFMDIRFGESAEAEGIAAVARLFPRGSATQVIYVTGYGDCHSKVYATQHVGFLMKPVVQKAVDEAVGEALRRRAESSERPVLVASGGDVRVVLPRNVMWAESHRRLLCIHTRYGDVETYLKLARFAEMLPDRFVHCHQSFLVNLDYVTAWNNDRFVLADGRAIPISQRRRAVAKAAVLAYARTVR</sequence>
<feature type="modified residue" description="4-aspartylphosphate" evidence="1">
    <location>
        <position position="93"/>
    </location>
</feature>
<dbReference type="AlphaFoldDB" id="A0A921LV12"/>
<dbReference type="PANTHER" id="PTHR37299">
    <property type="entry name" value="TRANSCRIPTIONAL REGULATOR-RELATED"/>
    <property type="match status" value="1"/>
</dbReference>
<dbReference type="Gene3D" id="3.40.50.2300">
    <property type="match status" value="1"/>
</dbReference>
<gene>
    <name evidence="4" type="ORF">K8U73_03850</name>
</gene>
<evidence type="ECO:0000259" key="2">
    <source>
        <dbReference type="PROSITE" id="PS50110"/>
    </source>
</evidence>
<dbReference type="PANTHER" id="PTHR37299:SF1">
    <property type="entry name" value="STAGE 0 SPORULATION PROTEIN A HOMOLOG"/>
    <property type="match status" value="1"/>
</dbReference>
<feature type="domain" description="Response regulatory" evidence="2">
    <location>
        <begin position="2"/>
        <end position="159"/>
    </location>
</feature>
<reference evidence="4" key="1">
    <citation type="journal article" date="2021" name="PeerJ">
        <title>Extensive microbial diversity within the chicken gut microbiome revealed by metagenomics and culture.</title>
        <authorList>
            <person name="Gilroy R."/>
            <person name="Ravi A."/>
            <person name="Getino M."/>
            <person name="Pursley I."/>
            <person name="Horton D.L."/>
            <person name="Alikhan N.F."/>
            <person name="Baker D."/>
            <person name="Gharbi K."/>
            <person name="Hall N."/>
            <person name="Watson M."/>
            <person name="Adriaenssens E.M."/>
            <person name="Foster-Nyarko E."/>
            <person name="Jarju S."/>
            <person name="Secka A."/>
            <person name="Antonio M."/>
            <person name="Oren A."/>
            <person name="Chaudhuri R.R."/>
            <person name="La Ragione R."/>
            <person name="Hildebrand F."/>
            <person name="Pallen M.J."/>
        </authorList>
    </citation>
    <scope>NUCLEOTIDE SEQUENCE</scope>
    <source>
        <strain evidence="4">ChiBcolR7-4860</strain>
    </source>
</reference>
<dbReference type="GO" id="GO:0000156">
    <property type="term" value="F:phosphorelay response regulator activity"/>
    <property type="evidence" value="ECO:0007669"/>
    <property type="project" value="InterPro"/>
</dbReference>
<evidence type="ECO:0000259" key="3">
    <source>
        <dbReference type="PROSITE" id="PS50930"/>
    </source>
</evidence>
<keyword evidence="4" id="KW-0238">DNA-binding</keyword>
<dbReference type="EMBL" id="DYUX01000013">
    <property type="protein sequence ID" value="HJG41507.1"/>
    <property type="molecule type" value="Genomic_DNA"/>
</dbReference>
<comment type="caution">
    <text evidence="4">The sequence shown here is derived from an EMBL/GenBank/DDBJ whole genome shotgun (WGS) entry which is preliminary data.</text>
</comment>
<dbReference type="InterPro" id="IPR001789">
    <property type="entry name" value="Sig_transdc_resp-reg_receiver"/>
</dbReference>
<dbReference type="Pfam" id="PF04397">
    <property type="entry name" value="LytTR"/>
    <property type="match status" value="1"/>
</dbReference>
<evidence type="ECO:0000313" key="4">
    <source>
        <dbReference type="EMBL" id="HJG41507.1"/>
    </source>
</evidence>
<accession>A0A921LV12</accession>
<dbReference type="GO" id="GO:0003677">
    <property type="term" value="F:DNA binding"/>
    <property type="evidence" value="ECO:0007669"/>
    <property type="project" value="UniProtKB-KW"/>
</dbReference>
<dbReference type="Gene3D" id="2.40.50.1020">
    <property type="entry name" value="LytTr DNA-binding domain"/>
    <property type="match status" value="1"/>
</dbReference>
<evidence type="ECO:0000313" key="5">
    <source>
        <dbReference type="Proteomes" id="UP000786560"/>
    </source>
</evidence>
<keyword evidence="1" id="KW-0597">Phosphoprotein</keyword>
<dbReference type="InterPro" id="IPR007492">
    <property type="entry name" value="LytTR_DNA-bd_dom"/>
</dbReference>
<name>A0A921LV12_9BIFI</name>
<dbReference type="Proteomes" id="UP000786560">
    <property type="component" value="Unassembled WGS sequence"/>
</dbReference>
<organism evidence="4 5">
    <name type="scientific">Bifidobacterium pullorum subsp. gallinarum</name>
    <dbReference type="NCBI Taxonomy" id="78344"/>
    <lineage>
        <taxon>Bacteria</taxon>
        <taxon>Bacillati</taxon>
        <taxon>Actinomycetota</taxon>
        <taxon>Actinomycetes</taxon>
        <taxon>Bifidobacteriales</taxon>
        <taxon>Bifidobacteriaceae</taxon>
        <taxon>Bifidobacterium</taxon>
    </lineage>
</organism>
<dbReference type="PROSITE" id="PS50930">
    <property type="entry name" value="HTH_LYTTR"/>
    <property type="match status" value="1"/>
</dbReference>
<proteinExistence type="predicted"/>
<dbReference type="InterPro" id="IPR011006">
    <property type="entry name" value="CheY-like_superfamily"/>
</dbReference>
<protein>
    <submittedName>
        <fullName evidence="4">LytTR family DNA-binding domain-containing protein</fullName>
    </submittedName>
</protein>
<dbReference type="SUPFAM" id="SSF52172">
    <property type="entry name" value="CheY-like"/>
    <property type="match status" value="1"/>
</dbReference>
<evidence type="ECO:0000256" key="1">
    <source>
        <dbReference type="PROSITE-ProRule" id="PRU00169"/>
    </source>
</evidence>
<reference evidence="4" key="2">
    <citation type="submission" date="2021-09" db="EMBL/GenBank/DDBJ databases">
        <authorList>
            <person name="Gilroy R."/>
        </authorList>
    </citation>
    <scope>NUCLEOTIDE SEQUENCE</scope>
    <source>
        <strain evidence="4">ChiBcolR7-4860</strain>
    </source>
</reference>
<dbReference type="RefSeq" id="WP_033508848.1">
    <property type="nucleotide sequence ID" value="NZ_DYUX01000013.1"/>
</dbReference>
<dbReference type="InterPro" id="IPR046947">
    <property type="entry name" value="LytR-like"/>
</dbReference>
<dbReference type="SMART" id="SM00850">
    <property type="entry name" value="LytTR"/>
    <property type="match status" value="1"/>
</dbReference>
<feature type="domain" description="HTH LytTR-type" evidence="3">
    <location>
        <begin position="180"/>
        <end position="268"/>
    </location>
</feature>
<dbReference type="PROSITE" id="PS50110">
    <property type="entry name" value="RESPONSE_REGULATORY"/>
    <property type="match status" value="1"/>
</dbReference>